<protein>
    <recommendedName>
        <fullName evidence="5">Transforming growth factor beta regulator 1</fullName>
    </recommendedName>
</protein>
<sequence length="93" mass="11017">MQNKNRKKCHCIKLLIKSLIIENAALCDEVAKIQENIQIVKEERRFLLRKLLEYEKKADMIISYYSQKPLNISNGPRSKPKKRRSFEEVIKNA</sequence>
<evidence type="ECO:0000313" key="4">
    <source>
        <dbReference type="Proteomes" id="UP000838878"/>
    </source>
</evidence>
<name>A0A8J9U5V3_9NEOP</name>
<dbReference type="AlphaFoldDB" id="A0A8J9U5V3"/>
<dbReference type="OrthoDB" id="285793at2759"/>
<proteinExistence type="predicted"/>
<feature type="non-terminal residue" evidence="3">
    <location>
        <position position="93"/>
    </location>
</feature>
<reference evidence="3" key="1">
    <citation type="submission" date="2021-12" db="EMBL/GenBank/DDBJ databases">
        <authorList>
            <person name="Martin H S."/>
        </authorList>
    </citation>
    <scope>NUCLEOTIDE SEQUENCE</scope>
</reference>
<keyword evidence="4" id="KW-1185">Reference proteome</keyword>
<dbReference type="Proteomes" id="UP000838878">
    <property type="component" value="Chromosome 1"/>
</dbReference>
<keyword evidence="1" id="KW-0175">Coiled coil</keyword>
<gene>
    <name evidence="3" type="ORF">BINO364_LOCUS1440</name>
</gene>
<evidence type="ECO:0000256" key="2">
    <source>
        <dbReference type="SAM" id="MobiDB-lite"/>
    </source>
</evidence>
<feature type="region of interest" description="Disordered" evidence="2">
    <location>
        <begin position="73"/>
        <end position="93"/>
    </location>
</feature>
<evidence type="ECO:0000313" key="3">
    <source>
        <dbReference type="EMBL" id="CAH0714382.1"/>
    </source>
</evidence>
<accession>A0A8J9U5V3</accession>
<feature type="coiled-coil region" evidence="1">
    <location>
        <begin position="16"/>
        <end position="57"/>
    </location>
</feature>
<evidence type="ECO:0008006" key="5">
    <source>
        <dbReference type="Google" id="ProtNLM"/>
    </source>
</evidence>
<dbReference type="EMBL" id="OV170221">
    <property type="protein sequence ID" value="CAH0714382.1"/>
    <property type="molecule type" value="Genomic_DNA"/>
</dbReference>
<organism evidence="3 4">
    <name type="scientific">Brenthis ino</name>
    <name type="common">lesser marbled fritillary</name>
    <dbReference type="NCBI Taxonomy" id="405034"/>
    <lineage>
        <taxon>Eukaryota</taxon>
        <taxon>Metazoa</taxon>
        <taxon>Ecdysozoa</taxon>
        <taxon>Arthropoda</taxon>
        <taxon>Hexapoda</taxon>
        <taxon>Insecta</taxon>
        <taxon>Pterygota</taxon>
        <taxon>Neoptera</taxon>
        <taxon>Endopterygota</taxon>
        <taxon>Lepidoptera</taxon>
        <taxon>Glossata</taxon>
        <taxon>Ditrysia</taxon>
        <taxon>Papilionoidea</taxon>
        <taxon>Nymphalidae</taxon>
        <taxon>Heliconiinae</taxon>
        <taxon>Argynnini</taxon>
        <taxon>Brenthis</taxon>
    </lineage>
</organism>
<evidence type="ECO:0000256" key="1">
    <source>
        <dbReference type="SAM" id="Coils"/>
    </source>
</evidence>